<organism evidence="1 2">
    <name type="scientific">Polypedilum vanderplanki</name>
    <name type="common">Sleeping chironomid midge</name>
    <dbReference type="NCBI Taxonomy" id="319348"/>
    <lineage>
        <taxon>Eukaryota</taxon>
        <taxon>Metazoa</taxon>
        <taxon>Ecdysozoa</taxon>
        <taxon>Arthropoda</taxon>
        <taxon>Hexapoda</taxon>
        <taxon>Insecta</taxon>
        <taxon>Pterygota</taxon>
        <taxon>Neoptera</taxon>
        <taxon>Endopterygota</taxon>
        <taxon>Diptera</taxon>
        <taxon>Nematocera</taxon>
        <taxon>Chironomoidea</taxon>
        <taxon>Chironomidae</taxon>
        <taxon>Chironominae</taxon>
        <taxon>Polypedilum</taxon>
        <taxon>Polypedilum</taxon>
    </lineage>
</organism>
<keyword evidence="2" id="KW-1185">Reference proteome</keyword>
<dbReference type="AlphaFoldDB" id="A0A9J6CJ79"/>
<dbReference type="Gene3D" id="2.40.128.20">
    <property type="match status" value="1"/>
</dbReference>
<dbReference type="OrthoDB" id="412780at2759"/>
<sequence length="153" mass="17884">MEVTDFVGKVYKLEKLENSEEFCQFMGYKNSKKRRFEADHTVVLKNGCCGQYEFITKSKFTTSMCSVRPGRKFCGFSLNNGINYNEIRFKENCLICIQKGRKEIKTIREFYKDCMILTITCDNVEAKKIYKAVGTNKSLLEFNLRCVRENNLV</sequence>
<name>A0A9J6CJ79_POLVA</name>
<dbReference type="SUPFAM" id="SSF50814">
    <property type="entry name" value="Lipocalins"/>
    <property type="match status" value="1"/>
</dbReference>
<comment type="caution">
    <text evidence="1">The sequence shown here is derived from an EMBL/GenBank/DDBJ whole genome shotgun (WGS) entry which is preliminary data.</text>
</comment>
<evidence type="ECO:0000313" key="2">
    <source>
        <dbReference type="Proteomes" id="UP001107558"/>
    </source>
</evidence>
<evidence type="ECO:0000313" key="1">
    <source>
        <dbReference type="EMBL" id="KAG5681927.1"/>
    </source>
</evidence>
<protein>
    <submittedName>
        <fullName evidence="1">Uncharacterized protein</fullName>
    </submittedName>
</protein>
<dbReference type="EMBL" id="JADBJN010000001">
    <property type="protein sequence ID" value="KAG5681927.1"/>
    <property type="molecule type" value="Genomic_DNA"/>
</dbReference>
<dbReference type="InterPro" id="IPR012674">
    <property type="entry name" value="Calycin"/>
</dbReference>
<proteinExistence type="predicted"/>
<gene>
    <name evidence="1" type="ORF">PVAND_011330</name>
</gene>
<accession>A0A9J6CJ79</accession>
<reference evidence="1" key="1">
    <citation type="submission" date="2021-03" db="EMBL/GenBank/DDBJ databases">
        <title>Chromosome level genome of the anhydrobiotic midge Polypedilum vanderplanki.</title>
        <authorList>
            <person name="Yoshida Y."/>
            <person name="Kikawada T."/>
            <person name="Gusev O."/>
        </authorList>
    </citation>
    <scope>NUCLEOTIDE SEQUENCE</scope>
    <source>
        <strain evidence="1">NIAS01</strain>
        <tissue evidence="1">Whole body or cell culture</tissue>
    </source>
</reference>
<dbReference type="Proteomes" id="UP001107558">
    <property type="component" value="Chromosome 1"/>
</dbReference>